<sequence length="88" mass="9805">MDIDSGRHLPRIKIVYCAACGYEPQTLELVSALMNAFHYDIAGIEIIPWQDGAFDVAVDGELVHSMYRDGGFPAPETIIKAVRERLAR</sequence>
<dbReference type="eggNOG" id="COG3526">
    <property type="taxonomic scope" value="Bacteria"/>
</dbReference>
<dbReference type="RefSeq" id="WP_012122046.1">
    <property type="nucleotide sequence ID" value="NC_009767.1"/>
</dbReference>
<dbReference type="EMBL" id="CP000804">
    <property type="protein sequence ID" value="ABU59623.1"/>
    <property type="molecule type" value="Genomic_DNA"/>
</dbReference>
<dbReference type="SUPFAM" id="SSF52833">
    <property type="entry name" value="Thioredoxin-like"/>
    <property type="match status" value="1"/>
</dbReference>
<dbReference type="KEGG" id="rca:Rcas_3574"/>
<dbReference type="InterPro" id="IPR011893">
    <property type="entry name" value="Selenoprotein_Rdx-typ"/>
</dbReference>
<keyword evidence="3" id="KW-1185">Reference proteome</keyword>
<dbReference type="STRING" id="383372.Rcas_3574"/>
<keyword evidence="1" id="KW-0676">Redox-active center</keyword>
<dbReference type="OrthoDB" id="9811366at2"/>
<evidence type="ECO:0000256" key="1">
    <source>
        <dbReference type="ARBA" id="ARBA00023284"/>
    </source>
</evidence>
<name>A7NPX7_ROSCS</name>
<dbReference type="HOGENOM" id="CLU_068510_5_2_0"/>
<dbReference type="AlphaFoldDB" id="A7NPX7"/>
<protein>
    <submittedName>
        <fullName evidence="2">Conserved hypothetical selenoprotein</fullName>
    </submittedName>
</protein>
<reference evidence="2 3" key="1">
    <citation type="submission" date="2007-08" db="EMBL/GenBank/DDBJ databases">
        <title>Complete sequence of Roseiflexus castenholzii DSM 13941.</title>
        <authorList>
            <consortium name="US DOE Joint Genome Institute"/>
            <person name="Copeland A."/>
            <person name="Lucas S."/>
            <person name="Lapidus A."/>
            <person name="Barry K."/>
            <person name="Glavina del Rio T."/>
            <person name="Dalin E."/>
            <person name="Tice H."/>
            <person name="Pitluck S."/>
            <person name="Thompson L.S."/>
            <person name="Brettin T."/>
            <person name="Bruce D."/>
            <person name="Detter J.C."/>
            <person name="Han C."/>
            <person name="Tapia R."/>
            <person name="Schmutz J."/>
            <person name="Larimer F."/>
            <person name="Land M."/>
            <person name="Hauser L."/>
            <person name="Kyrpides N."/>
            <person name="Mikhailova N."/>
            <person name="Bryant D.A."/>
            <person name="Hanada S."/>
            <person name="Tsukatani Y."/>
            <person name="Richardson P."/>
        </authorList>
    </citation>
    <scope>NUCLEOTIDE SEQUENCE [LARGE SCALE GENOMIC DNA]</scope>
    <source>
        <strain evidence="3">DSM 13941 / HLO8</strain>
    </source>
</reference>
<dbReference type="Gene3D" id="3.40.30.10">
    <property type="entry name" value="Glutaredoxin"/>
    <property type="match status" value="1"/>
</dbReference>
<evidence type="ECO:0000313" key="3">
    <source>
        <dbReference type="Proteomes" id="UP000000263"/>
    </source>
</evidence>
<gene>
    <name evidence="2" type="ordered locus">Rcas_3574</name>
</gene>
<dbReference type="Pfam" id="PF10262">
    <property type="entry name" value="Rdx"/>
    <property type="match status" value="1"/>
</dbReference>
<proteinExistence type="predicted"/>
<dbReference type="Proteomes" id="UP000000263">
    <property type="component" value="Chromosome"/>
</dbReference>
<dbReference type="NCBIfam" id="TIGR02174">
    <property type="entry name" value="CXXU_selWTH"/>
    <property type="match status" value="1"/>
</dbReference>
<accession>A7NPX7</accession>
<dbReference type="InterPro" id="IPR036249">
    <property type="entry name" value="Thioredoxin-like_sf"/>
</dbReference>
<organism evidence="2 3">
    <name type="scientific">Roseiflexus castenholzii (strain DSM 13941 / HLO8)</name>
    <dbReference type="NCBI Taxonomy" id="383372"/>
    <lineage>
        <taxon>Bacteria</taxon>
        <taxon>Bacillati</taxon>
        <taxon>Chloroflexota</taxon>
        <taxon>Chloroflexia</taxon>
        <taxon>Chloroflexales</taxon>
        <taxon>Roseiflexineae</taxon>
        <taxon>Roseiflexaceae</taxon>
        <taxon>Roseiflexus</taxon>
    </lineage>
</organism>
<evidence type="ECO:0000313" key="2">
    <source>
        <dbReference type="EMBL" id="ABU59623.1"/>
    </source>
</evidence>